<dbReference type="Proteomes" id="UP000050525">
    <property type="component" value="Unassembled WGS sequence"/>
</dbReference>
<sequence length="89" mass="9663">MEDGRMLKDIPYGQIAGGKRRARFGSGGAGQGAPGRLRGAARRGDPFRPPDKKTCKTEELGYDTDSRGHSFQERDENAHSSVWSAEGLV</sequence>
<feature type="compositionally biased region" description="Basic and acidic residues" evidence="1">
    <location>
        <begin position="42"/>
        <end position="78"/>
    </location>
</feature>
<proteinExistence type="predicted"/>
<protein>
    <submittedName>
        <fullName evidence="2">Uncharacterized protein</fullName>
    </submittedName>
</protein>
<name>A0A151MEM4_ALLMI</name>
<evidence type="ECO:0000313" key="2">
    <source>
        <dbReference type="EMBL" id="KYO22953.1"/>
    </source>
</evidence>
<accession>A0A151MEM4</accession>
<gene>
    <name evidence="2" type="ORF">Y1Q_0005463</name>
</gene>
<feature type="region of interest" description="Disordered" evidence="1">
    <location>
        <begin position="18"/>
        <end position="89"/>
    </location>
</feature>
<organism evidence="2 3">
    <name type="scientific">Alligator mississippiensis</name>
    <name type="common">American alligator</name>
    <dbReference type="NCBI Taxonomy" id="8496"/>
    <lineage>
        <taxon>Eukaryota</taxon>
        <taxon>Metazoa</taxon>
        <taxon>Chordata</taxon>
        <taxon>Craniata</taxon>
        <taxon>Vertebrata</taxon>
        <taxon>Euteleostomi</taxon>
        <taxon>Archelosauria</taxon>
        <taxon>Archosauria</taxon>
        <taxon>Crocodylia</taxon>
        <taxon>Alligatoridae</taxon>
        <taxon>Alligatorinae</taxon>
        <taxon>Alligator</taxon>
    </lineage>
</organism>
<reference evidence="2 3" key="1">
    <citation type="journal article" date="2012" name="Genome Biol.">
        <title>Sequencing three crocodilian genomes to illuminate the evolution of archosaurs and amniotes.</title>
        <authorList>
            <person name="St John J.A."/>
            <person name="Braun E.L."/>
            <person name="Isberg S.R."/>
            <person name="Miles L.G."/>
            <person name="Chong A.Y."/>
            <person name="Gongora J."/>
            <person name="Dalzell P."/>
            <person name="Moran C."/>
            <person name="Bed'hom B."/>
            <person name="Abzhanov A."/>
            <person name="Burgess S.C."/>
            <person name="Cooksey A.M."/>
            <person name="Castoe T.A."/>
            <person name="Crawford N.G."/>
            <person name="Densmore L.D."/>
            <person name="Drew J.C."/>
            <person name="Edwards S.V."/>
            <person name="Faircloth B.C."/>
            <person name="Fujita M.K."/>
            <person name="Greenwold M.J."/>
            <person name="Hoffmann F.G."/>
            <person name="Howard J.M."/>
            <person name="Iguchi T."/>
            <person name="Janes D.E."/>
            <person name="Khan S.Y."/>
            <person name="Kohno S."/>
            <person name="de Koning A.J."/>
            <person name="Lance S.L."/>
            <person name="McCarthy F.M."/>
            <person name="McCormack J.E."/>
            <person name="Merchant M.E."/>
            <person name="Peterson D.G."/>
            <person name="Pollock D.D."/>
            <person name="Pourmand N."/>
            <person name="Raney B.J."/>
            <person name="Roessler K.A."/>
            <person name="Sanford J.R."/>
            <person name="Sawyer R.H."/>
            <person name="Schmidt C.J."/>
            <person name="Triplett E.W."/>
            <person name="Tuberville T.D."/>
            <person name="Venegas-Anaya M."/>
            <person name="Howard J.T."/>
            <person name="Jarvis E.D."/>
            <person name="Guillette L.J.Jr."/>
            <person name="Glenn T.C."/>
            <person name="Green R.E."/>
            <person name="Ray D.A."/>
        </authorList>
    </citation>
    <scope>NUCLEOTIDE SEQUENCE [LARGE SCALE GENOMIC DNA]</scope>
    <source>
        <strain evidence="2">KSC_2009_1</strain>
    </source>
</reference>
<dbReference type="AlphaFoldDB" id="A0A151MEM4"/>
<evidence type="ECO:0000313" key="3">
    <source>
        <dbReference type="Proteomes" id="UP000050525"/>
    </source>
</evidence>
<dbReference type="EMBL" id="AKHW03006215">
    <property type="protein sequence ID" value="KYO22953.1"/>
    <property type="molecule type" value="Genomic_DNA"/>
</dbReference>
<evidence type="ECO:0000256" key="1">
    <source>
        <dbReference type="SAM" id="MobiDB-lite"/>
    </source>
</evidence>
<keyword evidence="3" id="KW-1185">Reference proteome</keyword>
<comment type="caution">
    <text evidence="2">The sequence shown here is derived from an EMBL/GenBank/DDBJ whole genome shotgun (WGS) entry which is preliminary data.</text>
</comment>